<protein>
    <recommendedName>
        <fullName evidence="2">Gamma-glutamylcyclotransferase family protein</fullName>
    </recommendedName>
</protein>
<organism evidence="4 5">
    <name type="scientific">Nicrophorus vespilloides</name>
    <name type="common">Boreal carrion beetle</name>
    <dbReference type="NCBI Taxonomy" id="110193"/>
    <lineage>
        <taxon>Eukaryota</taxon>
        <taxon>Metazoa</taxon>
        <taxon>Ecdysozoa</taxon>
        <taxon>Arthropoda</taxon>
        <taxon>Hexapoda</taxon>
        <taxon>Insecta</taxon>
        <taxon>Pterygota</taxon>
        <taxon>Neoptera</taxon>
        <taxon>Endopterygota</taxon>
        <taxon>Coleoptera</taxon>
        <taxon>Polyphaga</taxon>
        <taxon>Staphyliniformia</taxon>
        <taxon>Silphidae</taxon>
        <taxon>Nicrophorinae</taxon>
        <taxon>Nicrophorus</taxon>
    </lineage>
</organism>
<dbReference type="Proteomes" id="UP000695000">
    <property type="component" value="Unplaced"/>
</dbReference>
<dbReference type="SUPFAM" id="SSF110857">
    <property type="entry name" value="Gamma-glutamyl cyclotransferase-like"/>
    <property type="match status" value="1"/>
</dbReference>
<evidence type="ECO:0000313" key="5">
    <source>
        <dbReference type="RefSeq" id="XP_017768516.1"/>
    </source>
</evidence>
<dbReference type="PANTHER" id="PTHR12510">
    <property type="entry name" value="TROPONIN C-AKIN-1 PROTEIN"/>
    <property type="match status" value="1"/>
</dbReference>
<keyword evidence="4" id="KW-1185">Reference proteome</keyword>
<dbReference type="RefSeq" id="XP_017768516.1">
    <property type="nucleotide sequence ID" value="XM_017913027.1"/>
</dbReference>
<feature type="domain" description="Gamma-glutamylcyclotransferase AIG2-like" evidence="3">
    <location>
        <begin position="26"/>
        <end position="157"/>
    </location>
</feature>
<dbReference type="Gene3D" id="3.10.490.10">
    <property type="entry name" value="Gamma-glutamyl cyclotransferase-like"/>
    <property type="match status" value="1"/>
</dbReference>
<dbReference type="InterPro" id="IPR009288">
    <property type="entry name" value="AIG2-like_dom"/>
</dbReference>
<reference evidence="5" key="1">
    <citation type="submission" date="2025-08" db="UniProtKB">
        <authorList>
            <consortium name="RefSeq"/>
        </authorList>
    </citation>
    <scope>IDENTIFICATION</scope>
    <source>
        <tissue evidence="5">Whole Larva</tissue>
    </source>
</reference>
<accession>A0ABM1M1R6</accession>
<sequence>MVSIKCFGSRMKTMAASVAASKLYKVFVYGTLKRGEPNHECFSKCKDGYHKFLCEAETVEKYPLIIGTRFNIPFLLHNPGKGFNVMGEVYEVDERVLADLDELEDHPNYYCRNEFMVRPLLASDGRSGGSSTSQIIKMPVWIYFIHNFRPELLERTTYRSYSNNGDHGLKYVSRYLRDPESTEKARRDILV</sequence>
<evidence type="ECO:0000256" key="1">
    <source>
        <dbReference type="ARBA" id="ARBA00008861"/>
    </source>
</evidence>
<evidence type="ECO:0000313" key="4">
    <source>
        <dbReference type="Proteomes" id="UP000695000"/>
    </source>
</evidence>
<dbReference type="InterPro" id="IPR039126">
    <property type="entry name" value="GGACT"/>
</dbReference>
<comment type="similarity">
    <text evidence="1 2">Belongs to the gamma-glutamylcyclotransferase family.</text>
</comment>
<name>A0ABM1M1R6_NICVS</name>
<evidence type="ECO:0000256" key="2">
    <source>
        <dbReference type="RuleBase" id="RU367036"/>
    </source>
</evidence>
<evidence type="ECO:0000259" key="3">
    <source>
        <dbReference type="Pfam" id="PF06094"/>
    </source>
</evidence>
<dbReference type="PANTHER" id="PTHR12510:SF4">
    <property type="entry name" value="GAMMA-GLUTAMYLAMINECYCLOTRANSFERASE"/>
    <property type="match status" value="1"/>
</dbReference>
<dbReference type="InterPro" id="IPR036568">
    <property type="entry name" value="GGCT-like_sf"/>
</dbReference>
<dbReference type="InterPro" id="IPR013024">
    <property type="entry name" value="GGCT-like"/>
</dbReference>
<gene>
    <name evidence="5" type="primary">LOC108556771</name>
</gene>
<dbReference type="CDD" id="cd06661">
    <property type="entry name" value="GGCT_like"/>
    <property type="match status" value="1"/>
</dbReference>
<dbReference type="Pfam" id="PF06094">
    <property type="entry name" value="GGACT"/>
    <property type="match status" value="1"/>
</dbReference>
<proteinExistence type="inferred from homology"/>
<dbReference type="GeneID" id="108556771"/>